<protein>
    <submittedName>
        <fullName evidence="1">Uncharacterized protein</fullName>
    </submittedName>
</protein>
<comment type="caution">
    <text evidence="1">The sequence shown here is derived from an EMBL/GenBank/DDBJ whole genome shotgun (WGS) entry which is preliminary data.</text>
</comment>
<sequence length="84" mass="9518">MVVAVAVVVRWKAGTEGQYRLRTSRRRTITSLLHCDRDTKRPEDVAQLHAALMWKPPPQDATQLIHQSVCGPDVEEGDSRMLHT</sequence>
<name>A0AAW0U8B1_SCYPA</name>
<gene>
    <name evidence="1" type="ORF">O3P69_005372</name>
</gene>
<dbReference type="EMBL" id="JARAKH010000016">
    <property type="protein sequence ID" value="KAK8396280.1"/>
    <property type="molecule type" value="Genomic_DNA"/>
</dbReference>
<dbReference type="AlphaFoldDB" id="A0AAW0U8B1"/>
<keyword evidence="2" id="KW-1185">Reference proteome</keyword>
<evidence type="ECO:0000313" key="2">
    <source>
        <dbReference type="Proteomes" id="UP001487740"/>
    </source>
</evidence>
<organism evidence="1 2">
    <name type="scientific">Scylla paramamosain</name>
    <name type="common">Mud crab</name>
    <dbReference type="NCBI Taxonomy" id="85552"/>
    <lineage>
        <taxon>Eukaryota</taxon>
        <taxon>Metazoa</taxon>
        <taxon>Ecdysozoa</taxon>
        <taxon>Arthropoda</taxon>
        <taxon>Crustacea</taxon>
        <taxon>Multicrustacea</taxon>
        <taxon>Malacostraca</taxon>
        <taxon>Eumalacostraca</taxon>
        <taxon>Eucarida</taxon>
        <taxon>Decapoda</taxon>
        <taxon>Pleocyemata</taxon>
        <taxon>Brachyura</taxon>
        <taxon>Eubrachyura</taxon>
        <taxon>Portunoidea</taxon>
        <taxon>Portunidae</taxon>
        <taxon>Portuninae</taxon>
        <taxon>Scylla</taxon>
    </lineage>
</organism>
<dbReference type="Proteomes" id="UP001487740">
    <property type="component" value="Unassembled WGS sequence"/>
</dbReference>
<accession>A0AAW0U8B1</accession>
<evidence type="ECO:0000313" key="1">
    <source>
        <dbReference type="EMBL" id="KAK8396280.1"/>
    </source>
</evidence>
<reference evidence="1 2" key="1">
    <citation type="submission" date="2023-03" db="EMBL/GenBank/DDBJ databases">
        <title>High-quality genome of Scylla paramamosain provides insights in environmental adaptation.</title>
        <authorList>
            <person name="Zhang L."/>
        </authorList>
    </citation>
    <scope>NUCLEOTIDE SEQUENCE [LARGE SCALE GENOMIC DNA]</scope>
    <source>
        <strain evidence="1">LZ_2023a</strain>
        <tissue evidence="1">Muscle</tissue>
    </source>
</reference>
<proteinExistence type="predicted"/>